<accession>A0ACB8JEI1</accession>
<keyword evidence="2" id="KW-1185">Reference proteome</keyword>
<reference evidence="2" key="1">
    <citation type="journal article" date="2023" name="Hortic. Res.">
        <title>A chromosome-level phased genome enabling allele-level studies in sweet orange: a case study on citrus Huanglongbing tolerance.</title>
        <authorList>
            <person name="Wu B."/>
            <person name="Yu Q."/>
            <person name="Deng Z."/>
            <person name="Duan Y."/>
            <person name="Luo F."/>
            <person name="Gmitter F. Jr."/>
        </authorList>
    </citation>
    <scope>NUCLEOTIDE SEQUENCE [LARGE SCALE GENOMIC DNA]</scope>
    <source>
        <strain evidence="2">cv. Valencia</strain>
    </source>
</reference>
<protein>
    <submittedName>
        <fullName evidence="1">ACT domain-containing protein ACR11</fullName>
    </submittedName>
</protein>
<proteinExistence type="predicted"/>
<comment type="caution">
    <text evidence="1">The sequence shown here is derived from an EMBL/GenBank/DDBJ whole genome shotgun (WGS) entry which is preliminary data.</text>
</comment>
<evidence type="ECO:0000313" key="1">
    <source>
        <dbReference type="EMBL" id="KAH9716003.1"/>
    </source>
</evidence>
<name>A0ACB8JEI1_CITSI</name>
<gene>
    <name evidence="1" type="ORF">KPL71_021293</name>
</gene>
<organism evidence="1 2">
    <name type="scientific">Citrus sinensis</name>
    <name type="common">Sweet orange</name>
    <name type="synonym">Citrus aurantium var. sinensis</name>
    <dbReference type="NCBI Taxonomy" id="2711"/>
    <lineage>
        <taxon>Eukaryota</taxon>
        <taxon>Viridiplantae</taxon>
        <taxon>Streptophyta</taxon>
        <taxon>Embryophyta</taxon>
        <taxon>Tracheophyta</taxon>
        <taxon>Spermatophyta</taxon>
        <taxon>Magnoliopsida</taxon>
        <taxon>eudicotyledons</taxon>
        <taxon>Gunneridae</taxon>
        <taxon>Pentapetalae</taxon>
        <taxon>rosids</taxon>
        <taxon>malvids</taxon>
        <taxon>Sapindales</taxon>
        <taxon>Rutaceae</taxon>
        <taxon>Aurantioideae</taxon>
        <taxon>Citrus</taxon>
    </lineage>
</organism>
<dbReference type="EMBL" id="CM039176">
    <property type="protein sequence ID" value="KAH9716003.1"/>
    <property type="molecule type" value="Genomic_DNA"/>
</dbReference>
<sequence>MTTRRSFALLELSGSFFSCGHPRTSIFFSFGKGRGFGDTGRKVDDPEVLEAIRLTVINNLLQYHPGLLAKAKFHVSYKGEAIIKPLQQVLANSLRYFLRRPTTEEASF</sequence>
<evidence type="ECO:0000313" key="2">
    <source>
        <dbReference type="Proteomes" id="UP000829398"/>
    </source>
</evidence>
<dbReference type="Proteomes" id="UP000829398">
    <property type="component" value="Chromosome 7"/>
</dbReference>